<name>A0ABN0CQB7_9BACE</name>
<proteinExistence type="predicted"/>
<keyword evidence="2" id="KW-1185">Reference proteome</keyword>
<organism evidence="1 2">
    <name type="scientific">Bacteroides clarus YIT 12056</name>
    <dbReference type="NCBI Taxonomy" id="762984"/>
    <lineage>
        <taxon>Bacteria</taxon>
        <taxon>Pseudomonadati</taxon>
        <taxon>Bacteroidota</taxon>
        <taxon>Bacteroidia</taxon>
        <taxon>Bacteroidales</taxon>
        <taxon>Bacteroidaceae</taxon>
        <taxon>Bacteroides</taxon>
    </lineage>
</organism>
<comment type="caution">
    <text evidence="1">The sequence shown here is derived from an EMBL/GenBank/DDBJ whole genome shotgun (WGS) entry which is preliminary data.</text>
</comment>
<sequence>MYLAIIRNVKKFLAQGYQQDTGYQDTGDKRRYQKGQNDKKEVHYDNCCLVISD</sequence>
<accession>A0ABN0CQB7</accession>
<gene>
    <name evidence="1" type="ORF">HMPREF9445_00984</name>
</gene>
<dbReference type="EMBL" id="AFBM01000009">
    <property type="protein sequence ID" value="EGF53200.1"/>
    <property type="molecule type" value="Genomic_DNA"/>
</dbReference>
<evidence type="ECO:0000313" key="2">
    <source>
        <dbReference type="Proteomes" id="UP000010321"/>
    </source>
</evidence>
<dbReference type="Proteomes" id="UP000010321">
    <property type="component" value="Unassembled WGS sequence"/>
</dbReference>
<evidence type="ECO:0000313" key="1">
    <source>
        <dbReference type="EMBL" id="EGF53200.1"/>
    </source>
</evidence>
<reference evidence="1 2" key="1">
    <citation type="submission" date="2011-02" db="EMBL/GenBank/DDBJ databases">
        <authorList>
            <person name="Weinstock G."/>
            <person name="Sodergren E."/>
            <person name="Clifton S."/>
            <person name="Fulton L."/>
            <person name="Fulton B."/>
            <person name="Courtney L."/>
            <person name="Fronick C."/>
            <person name="Harrison M."/>
            <person name="Strong C."/>
            <person name="Farmer C."/>
            <person name="Delahaunty K."/>
            <person name="Markovic C."/>
            <person name="Hall O."/>
            <person name="Minx P."/>
            <person name="Tomlinson C."/>
            <person name="Mitreva M."/>
            <person name="Hou S."/>
            <person name="Chen J."/>
            <person name="Wollam A."/>
            <person name="Pepin K.H."/>
            <person name="Johnson M."/>
            <person name="Bhonagiri V."/>
            <person name="Zhang X."/>
            <person name="Suruliraj S."/>
            <person name="Warren W."/>
            <person name="Chinwalla A."/>
            <person name="Mardis E.R."/>
            <person name="Wilson R.K."/>
        </authorList>
    </citation>
    <scope>NUCLEOTIDE SEQUENCE [LARGE SCALE GENOMIC DNA]</scope>
    <source>
        <strain evidence="1 2">YIT 12056</strain>
    </source>
</reference>
<protein>
    <submittedName>
        <fullName evidence="1">Uncharacterized protein</fullName>
    </submittedName>
</protein>